<dbReference type="Proteomes" id="UP000190852">
    <property type="component" value="Unassembled WGS sequence"/>
</dbReference>
<dbReference type="Pfam" id="PF13205">
    <property type="entry name" value="Big_5"/>
    <property type="match status" value="1"/>
</dbReference>
<dbReference type="RefSeq" id="WP_079682325.1">
    <property type="nucleotide sequence ID" value="NZ_FUYQ01000003.1"/>
</dbReference>
<evidence type="ECO:0000313" key="4">
    <source>
        <dbReference type="EMBL" id="SKB32906.1"/>
    </source>
</evidence>
<feature type="region of interest" description="Disordered" evidence="2">
    <location>
        <begin position="598"/>
        <end position="635"/>
    </location>
</feature>
<feature type="domain" description="SbsA Ig-like" evidence="3">
    <location>
        <begin position="37"/>
        <end position="136"/>
    </location>
</feature>
<dbReference type="PROSITE" id="PS51257">
    <property type="entry name" value="PROKAR_LIPOPROTEIN"/>
    <property type="match status" value="1"/>
</dbReference>
<sequence>MNPQFIRNSILALIGIFLLVVMYSCANMASPNGGPYDEKPPRFIASTPLPNQTNFKGNKVEIEFDELIQIENPMENVIVTPPQRMLPVIQARGRKAVVELKDTLKPNTTYTIDFTNSIADNNEKNVFENFSFAFSTGNVIDSLEVSGTLLNAENLEPMPGITIGLHSNQADSAFRKLPFERISRTNDKGKFTIRNIATGSYHIFGLNDINRDYRFDQPGEEMAFADSLYTPTFQFTSRNDTVWKDSVTVDSIKVVNYTRFMPDDVLLLLSKEKFERQYLTKSERTQDNRFTIRFNAQIDSIPAPRLLQTEAVQDKWYVAQKAEENKAVHYWLTDSLLWKQDTIRVALDYLKSDSLNVLRPQTDTLQMVLRKRPEVKKKRKKGEPEPIVFLGMNVDAPSSMDVFDTVSVVFDEPVLNIKKEAFYLDRKVDTLWQEVDFNFIPDSTNALGFFIDRDWKYGETYRLEADSATIYSLYGKWNNVLSTQFTIKKQDDYGNLYINLPGVDTTAFVQLLNASDQPVRKAPVREGGVLFMDLKPDKYYARIILDLNNNDEWDPGNFAEKRQPEPVYYYPGFFTVMQNFDVEETWDVTATPLIRQKPLEITKNKPKEATKKKRDYKNEGRQSSSGNNSMPGMPF</sequence>
<dbReference type="AlphaFoldDB" id="A0A1T5ADB0"/>
<feature type="compositionally biased region" description="Polar residues" evidence="2">
    <location>
        <begin position="621"/>
        <end position="635"/>
    </location>
</feature>
<keyword evidence="5" id="KW-1185">Reference proteome</keyword>
<dbReference type="EMBL" id="FUYQ01000003">
    <property type="protein sequence ID" value="SKB32906.1"/>
    <property type="molecule type" value="Genomic_DNA"/>
</dbReference>
<dbReference type="InterPro" id="IPR032812">
    <property type="entry name" value="SbsA_Ig"/>
</dbReference>
<proteinExistence type="predicted"/>
<accession>A0A1T5ADB0</accession>
<protein>
    <submittedName>
        <fullName evidence="4">Ig-like domain-containing protein</fullName>
    </submittedName>
</protein>
<organism evidence="4 5">
    <name type="scientific">Parabacteroides chartae</name>
    <dbReference type="NCBI Taxonomy" id="1037355"/>
    <lineage>
        <taxon>Bacteria</taxon>
        <taxon>Pseudomonadati</taxon>
        <taxon>Bacteroidota</taxon>
        <taxon>Bacteroidia</taxon>
        <taxon>Bacteroidales</taxon>
        <taxon>Tannerellaceae</taxon>
        <taxon>Parabacteroides</taxon>
    </lineage>
</organism>
<evidence type="ECO:0000256" key="2">
    <source>
        <dbReference type="SAM" id="MobiDB-lite"/>
    </source>
</evidence>
<gene>
    <name evidence="4" type="ORF">SAMN05660349_00606</name>
</gene>
<name>A0A1T5ADB0_9BACT</name>
<keyword evidence="1" id="KW-0732">Signal</keyword>
<evidence type="ECO:0000259" key="3">
    <source>
        <dbReference type="Pfam" id="PF13205"/>
    </source>
</evidence>
<evidence type="ECO:0000313" key="5">
    <source>
        <dbReference type="Proteomes" id="UP000190852"/>
    </source>
</evidence>
<evidence type="ECO:0000256" key="1">
    <source>
        <dbReference type="ARBA" id="ARBA00022729"/>
    </source>
</evidence>
<feature type="compositionally biased region" description="Basic and acidic residues" evidence="2">
    <location>
        <begin position="598"/>
        <end position="609"/>
    </location>
</feature>
<reference evidence="5" key="1">
    <citation type="submission" date="2017-02" db="EMBL/GenBank/DDBJ databases">
        <authorList>
            <person name="Varghese N."/>
            <person name="Submissions S."/>
        </authorList>
    </citation>
    <scope>NUCLEOTIDE SEQUENCE [LARGE SCALE GENOMIC DNA]</scope>
    <source>
        <strain evidence="5">DSM 24967</strain>
    </source>
</reference>